<sequence>MSHKQSKISGFFKTAPRLASGQTDLGATADSVTVAITTTHCQFFVFFYYCCRRRC</sequence>
<dbReference type="Proteomes" id="UP000236305">
    <property type="component" value="Unassembled WGS sequence"/>
</dbReference>
<dbReference type="AlphaFoldDB" id="A0AA44WK28"/>
<protein>
    <submittedName>
        <fullName evidence="1">Uncharacterized protein</fullName>
    </submittedName>
</protein>
<accession>A0AA44WK28</accession>
<comment type="caution">
    <text evidence="1">The sequence shown here is derived from an EMBL/GenBank/DDBJ whole genome shotgun (WGS) entry which is preliminary data.</text>
</comment>
<name>A0AA44WK28_VERDA</name>
<reference evidence="1 2" key="1">
    <citation type="submission" date="2017-12" db="EMBL/GenBank/DDBJ databases">
        <title>Comparative genomics yields insights into virulence evolution of Verticillium dahliae.</title>
        <authorList>
            <person name="Fan R."/>
            <person name="Armitage A.D."/>
            <person name="Cascant-Lopez E."/>
            <person name="Sobczyk M."/>
            <person name="Cockerton H.M."/>
            <person name="Harrison R.J."/>
        </authorList>
    </citation>
    <scope>NUCLEOTIDE SEQUENCE [LARGE SCALE GENOMIC DNA]</scope>
    <source>
        <strain evidence="1 2">12008</strain>
    </source>
</reference>
<proteinExistence type="predicted"/>
<evidence type="ECO:0000313" key="2">
    <source>
        <dbReference type="Proteomes" id="UP000236305"/>
    </source>
</evidence>
<evidence type="ECO:0000313" key="1">
    <source>
        <dbReference type="EMBL" id="PNH32954.1"/>
    </source>
</evidence>
<organism evidence="1 2">
    <name type="scientific">Verticillium dahliae</name>
    <name type="common">Verticillium wilt</name>
    <dbReference type="NCBI Taxonomy" id="27337"/>
    <lineage>
        <taxon>Eukaryota</taxon>
        <taxon>Fungi</taxon>
        <taxon>Dikarya</taxon>
        <taxon>Ascomycota</taxon>
        <taxon>Pezizomycotina</taxon>
        <taxon>Sordariomycetes</taxon>
        <taxon>Hypocreomycetidae</taxon>
        <taxon>Glomerellales</taxon>
        <taxon>Plectosphaerellaceae</taxon>
        <taxon>Verticillium</taxon>
    </lineage>
</organism>
<gene>
    <name evidence="1" type="ORF">BJF96_g3759</name>
</gene>
<dbReference type="EMBL" id="MPSH01000010">
    <property type="protein sequence ID" value="PNH32954.1"/>
    <property type="molecule type" value="Genomic_DNA"/>
</dbReference>